<reference evidence="2 3" key="1">
    <citation type="journal article" date="2014" name="Nat. Genet.">
        <title>Genome sequence of the hot pepper provides insights into the evolution of pungency in Capsicum species.</title>
        <authorList>
            <person name="Kim S."/>
            <person name="Park M."/>
            <person name="Yeom S.I."/>
            <person name="Kim Y.M."/>
            <person name="Lee J.M."/>
            <person name="Lee H.A."/>
            <person name="Seo E."/>
            <person name="Choi J."/>
            <person name="Cheong K."/>
            <person name="Kim K.T."/>
            <person name="Jung K."/>
            <person name="Lee G.W."/>
            <person name="Oh S.K."/>
            <person name="Bae C."/>
            <person name="Kim S.B."/>
            <person name="Lee H.Y."/>
            <person name="Kim S.Y."/>
            <person name="Kim M.S."/>
            <person name="Kang B.C."/>
            <person name="Jo Y.D."/>
            <person name="Yang H.B."/>
            <person name="Jeong H.J."/>
            <person name="Kang W.H."/>
            <person name="Kwon J.K."/>
            <person name="Shin C."/>
            <person name="Lim J.Y."/>
            <person name="Park J.H."/>
            <person name="Huh J.H."/>
            <person name="Kim J.S."/>
            <person name="Kim B.D."/>
            <person name="Cohen O."/>
            <person name="Paran I."/>
            <person name="Suh M.C."/>
            <person name="Lee S.B."/>
            <person name="Kim Y.K."/>
            <person name="Shin Y."/>
            <person name="Noh S.J."/>
            <person name="Park J."/>
            <person name="Seo Y.S."/>
            <person name="Kwon S.Y."/>
            <person name="Kim H.A."/>
            <person name="Park J.M."/>
            <person name="Kim H.J."/>
            <person name="Choi S.B."/>
            <person name="Bosland P.W."/>
            <person name="Reeves G."/>
            <person name="Jo S.H."/>
            <person name="Lee B.W."/>
            <person name="Cho H.T."/>
            <person name="Choi H.S."/>
            <person name="Lee M.S."/>
            <person name="Yu Y."/>
            <person name="Do Choi Y."/>
            <person name="Park B.S."/>
            <person name="van Deynze A."/>
            <person name="Ashrafi H."/>
            <person name="Hill T."/>
            <person name="Kim W.T."/>
            <person name="Pai H.S."/>
            <person name="Ahn H.K."/>
            <person name="Yeam I."/>
            <person name="Giovannoni J.J."/>
            <person name="Rose J.K."/>
            <person name="Sorensen I."/>
            <person name="Lee S.J."/>
            <person name="Kim R.W."/>
            <person name="Choi I.Y."/>
            <person name="Choi B.S."/>
            <person name="Lim J.S."/>
            <person name="Lee Y.H."/>
            <person name="Choi D."/>
        </authorList>
    </citation>
    <scope>NUCLEOTIDE SEQUENCE [LARGE SCALE GENOMIC DNA]</scope>
    <source>
        <strain evidence="3">cv. CM334</strain>
    </source>
</reference>
<name>A0A2G2YHK0_CAPAN</name>
<comment type="caution">
    <text evidence="2">The sequence shown here is derived from an EMBL/GenBank/DDBJ whole genome shotgun (WGS) entry which is preliminary data.</text>
</comment>
<protein>
    <recommendedName>
        <fullName evidence="4">Disease resistance protein At3g14460</fullName>
    </recommendedName>
</protein>
<evidence type="ECO:0000313" key="2">
    <source>
        <dbReference type="EMBL" id="PHT69179.1"/>
    </source>
</evidence>
<dbReference type="PANTHER" id="PTHR36766:SF70">
    <property type="entry name" value="DISEASE RESISTANCE PROTEIN RGA4"/>
    <property type="match status" value="1"/>
</dbReference>
<dbReference type="AlphaFoldDB" id="A0A2G2YHK0"/>
<dbReference type="GO" id="GO:0035556">
    <property type="term" value="P:intracellular signal transduction"/>
    <property type="evidence" value="ECO:0000318"/>
    <property type="project" value="GO_Central"/>
</dbReference>
<evidence type="ECO:0000256" key="1">
    <source>
        <dbReference type="ARBA" id="ARBA00022821"/>
    </source>
</evidence>
<dbReference type="GO" id="GO:0006952">
    <property type="term" value="P:defense response"/>
    <property type="evidence" value="ECO:0007669"/>
    <property type="project" value="UniProtKB-KW"/>
</dbReference>
<dbReference type="Proteomes" id="UP000222542">
    <property type="component" value="Unassembled WGS sequence"/>
</dbReference>
<keyword evidence="1" id="KW-0611">Plant defense</keyword>
<proteinExistence type="predicted"/>
<reference evidence="2 3" key="2">
    <citation type="journal article" date="2017" name="Genome Biol.">
        <title>New reference genome sequences of hot pepper reveal the massive evolution of plant disease-resistance genes by retroduplication.</title>
        <authorList>
            <person name="Kim S."/>
            <person name="Park J."/>
            <person name="Yeom S.I."/>
            <person name="Kim Y.M."/>
            <person name="Seo E."/>
            <person name="Kim K.T."/>
            <person name="Kim M.S."/>
            <person name="Lee J.M."/>
            <person name="Cheong K."/>
            <person name="Shin H.S."/>
            <person name="Kim S.B."/>
            <person name="Han K."/>
            <person name="Lee J."/>
            <person name="Park M."/>
            <person name="Lee H.A."/>
            <person name="Lee H.Y."/>
            <person name="Lee Y."/>
            <person name="Oh S."/>
            <person name="Lee J.H."/>
            <person name="Choi E."/>
            <person name="Choi E."/>
            <person name="Lee S.E."/>
            <person name="Jeon J."/>
            <person name="Kim H."/>
            <person name="Choi G."/>
            <person name="Song H."/>
            <person name="Lee J."/>
            <person name="Lee S.C."/>
            <person name="Kwon J.K."/>
            <person name="Lee H.Y."/>
            <person name="Koo N."/>
            <person name="Hong Y."/>
            <person name="Kim R.W."/>
            <person name="Kang W.H."/>
            <person name="Huh J.H."/>
            <person name="Kang B.C."/>
            <person name="Yang T.J."/>
            <person name="Lee Y.H."/>
            <person name="Bennetzen J.L."/>
            <person name="Choi D."/>
        </authorList>
    </citation>
    <scope>NUCLEOTIDE SEQUENCE [LARGE SCALE GENOMIC DNA]</scope>
    <source>
        <strain evidence="3">cv. CM334</strain>
    </source>
</reference>
<gene>
    <name evidence="2" type="ORF">T459_28666</name>
</gene>
<dbReference type="SUPFAM" id="SSF52058">
    <property type="entry name" value="L domain-like"/>
    <property type="match status" value="1"/>
</dbReference>
<keyword evidence="3" id="KW-1185">Reference proteome</keyword>
<organism evidence="2 3">
    <name type="scientific">Capsicum annuum</name>
    <name type="common">Capsicum pepper</name>
    <dbReference type="NCBI Taxonomy" id="4072"/>
    <lineage>
        <taxon>Eukaryota</taxon>
        <taxon>Viridiplantae</taxon>
        <taxon>Streptophyta</taxon>
        <taxon>Embryophyta</taxon>
        <taxon>Tracheophyta</taxon>
        <taxon>Spermatophyta</taxon>
        <taxon>Magnoliopsida</taxon>
        <taxon>eudicotyledons</taxon>
        <taxon>Gunneridae</taxon>
        <taxon>Pentapetalae</taxon>
        <taxon>asterids</taxon>
        <taxon>lamiids</taxon>
        <taxon>Solanales</taxon>
        <taxon>Solanaceae</taxon>
        <taxon>Solanoideae</taxon>
        <taxon>Capsiceae</taxon>
        <taxon>Capsicum</taxon>
    </lineage>
</organism>
<dbReference type="InterPro" id="IPR032675">
    <property type="entry name" value="LRR_dom_sf"/>
</dbReference>
<evidence type="ECO:0000313" key="3">
    <source>
        <dbReference type="Proteomes" id="UP000222542"/>
    </source>
</evidence>
<dbReference type="PANTHER" id="PTHR36766">
    <property type="entry name" value="PLANT BROAD-SPECTRUM MILDEW RESISTANCE PROTEIN RPW8"/>
    <property type="match status" value="1"/>
</dbReference>
<sequence>MVIELRKVDMLIELWKFPENLCSLTELRTSRCPELNLETPIQLSILKRFEVDGSRKAGVLFDEAELFASQLDGMKQIEELSICYCNSLTSYPTSILSNDVIVYCRMQKAKEAARMYAGSRCPEIESFPNGGLPFNLQFLSINNCEKLVNGRKKWRLQRLSSLRDLYIYHDGSDEEIVGGENWELPCSIQRLIITNLKALSSRLLKSLTSLEYLWTCNLPQIQSLLEQGLPSSLSELYLYDHDELHSLPTEGLRHLTSLRRLQIKNCPNLQSLPESALPSSLSVLTIEDCPNLQSVPVKWISSSLSKLSIYKCSLLEPLLEFDKGEYWPEIAHIPEIYMGVSIFDNECL</sequence>
<dbReference type="EMBL" id="AYRZ02000011">
    <property type="protein sequence ID" value="PHT69179.1"/>
    <property type="molecule type" value="Genomic_DNA"/>
</dbReference>
<evidence type="ECO:0008006" key="4">
    <source>
        <dbReference type="Google" id="ProtNLM"/>
    </source>
</evidence>
<accession>A0A2G2YHK0</accession>
<dbReference type="Gramene" id="PHT69179">
    <property type="protein sequence ID" value="PHT69179"/>
    <property type="gene ID" value="T459_28666"/>
</dbReference>
<dbReference type="Gene3D" id="3.80.10.10">
    <property type="entry name" value="Ribonuclease Inhibitor"/>
    <property type="match status" value="2"/>
</dbReference>